<protein>
    <submittedName>
        <fullName evidence="1">Leucine-rich repeat-containing 72</fullName>
    </submittedName>
</protein>
<dbReference type="Gene3D" id="3.80.10.10">
    <property type="entry name" value="Ribonuclease Inhibitor"/>
    <property type="match status" value="1"/>
</dbReference>
<evidence type="ECO:0000313" key="2">
    <source>
        <dbReference type="Proteomes" id="UP000276133"/>
    </source>
</evidence>
<evidence type="ECO:0000313" key="1">
    <source>
        <dbReference type="EMBL" id="RNA09513.1"/>
    </source>
</evidence>
<dbReference type="Pfam" id="PF14580">
    <property type="entry name" value="LRR_9"/>
    <property type="match status" value="1"/>
</dbReference>
<dbReference type="InterPro" id="IPR001611">
    <property type="entry name" value="Leu-rich_rpt"/>
</dbReference>
<dbReference type="EMBL" id="REGN01006449">
    <property type="protein sequence ID" value="RNA09513.1"/>
    <property type="molecule type" value="Genomic_DNA"/>
</dbReference>
<reference evidence="1 2" key="1">
    <citation type="journal article" date="2018" name="Sci. Rep.">
        <title>Genomic signatures of local adaptation to the degree of environmental predictability in rotifers.</title>
        <authorList>
            <person name="Franch-Gras L."/>
            <person name="Hahn C."/>
            <person name="Garcia-Roger E.M."/>
            <person name="Carmona M.J."/>
            <person name="Serra M."/>
            <person name="Gomez A."/>
        </authorList>
    </citation>
    <scope>NUCLEOTIDE SEQUENCE [LARGE SCALE GENOMIC DNA]</scope>
    <source>
        <strain evidence="1">HYR1</strain>
    </source>
</reference>
<keyword evidence="2" id="KW-1185">Reference proteome</keyword>
<dbReference type="OrthoDB" id="10251250at2759"/>
<dbReference type="Proteomes" id="UP000276133">
    <property type="component" value="Unassembled WGS sequence"/>
</dbReference>
<comment type="caution">
    <text evidence="1">The sequence shown here is derived from an EMBL/GenBank/DDBJ whole genome shotgun (WGS) entry which is preliminary data.</text>
</comment>
<dbReference type="STRING" id="10195.A0A3M7QE06"/>
<sequence length="183" mass="21983">MEKKFQIYDLAVHKSAFVKYENALKEYFEKNNIYRDKDVHELYLPFLELKELRSLVRFKNLKILWLQSNQLKTLPFIQNCFTLTEIYLQNNLIQSVENMFRNLYNLNVLFLQTNQITDLNLTVKELSYLKHLRNLNLFDNPISLEKNYRNLVVFNVPSLAIFDRNSKNKDLKNKTLKQGQIEV</sequence>
<dbReference type="PROSITE" id="PS51450">
    <property type="entry name" value="LRR"/>
    <property type="match status" value="1"/>
</dbReference>
<organism evidence="1 2">
    <name type="scientific">Brachionus plicatilis</name>
    <name type="common">Marine rotifer</name>
    <name type="synonym">Brachionus muelleri</name>
    <dbReference type="NCBI Taxonomy" id="10195"/>
    <lineage>
        <taxon>Eukaryota</taxon>
        <taxon>Metazoa</taxon>
        <taxon>Spiralia</taxon>
        <taxon>Gnathifera</taxon>
        <taxon>Rotifera</taxon>
        <taxon>Eurotatoria</taxon>
        <taxon>Monogononta</taxon>
        <taxon>Pseudotrocha</taxon>
        <taxon>Ploima</taxon>
        <taxon>Brachionidae</taxon>
        <taxon>Brachionus</taxon>
    </lineage>
</organism>
<dbReference type="SUPFAM" id="SSF52075">
    <property type="entry name" value="Outer arm dynein light chain 1"/>
    <property type="match status" value="1"/>
</dbReference>
<name>A0A3M7QE06_BRAPC</name>
<dbReference type="AlphaFoldDB" id="A0A3M7QE06"/>
<proteinExistence type="predicted"/>
<accession>A0A3M7QE06</accession>
<dbReference type="InterPro" id="IPR032675">
    <property type="entry name" value="LRR_dom_sf"/>
</dbReference>
<dbReference type="InterPro" id="IPR042655">
    <property type="entry name" value="LRC72"/>
</dbReference>
<dbReference type="PANTHER" id="PTHR46759:SF1">
    <property type="entry name" value="LEUCINE-RICH REPEAT-CONTAINING PROTEIN 72"/>
    <property type="match status" value="1"/>
</dbReference>
<dbReference type="PANTHER" id="PTHR46759">
    <property type="entry name" value="LEUCINE-RICH REPEAT-CONTAINING PROTEIN 72"/>
    <property type="match status" value="1"/>
</dbReference>
<gene>
    <name evidence="1" type="ORF">BpHYR1_005786</name>
</gene>